<evidence type="ECO:0000256" key="6">
    <source>
        <dbReference type="ARBA" id="ARBA00022692"/>
    </source>
</evidence>
<evidence type="ECO:0000256" key="8">
    <source>
        <dbReference type="ARBA" id="ARBA00022946"/>
    </source>
</evidence>
<evidence type="ECO:0000256" key="11">
    <source>
        <dbReference type="ARBA" id="ARBA00023136"/>
    </source>
</evidence>
<dbReference type="Ensembl" id="ENSSRHT00000051191.1">
    <property type="protein sequence ID" value="ENSSRHP00000049786.1"/>
    <property type="gene ID" value="ENSSRHG00000024859.1"/>
</dbReference>
<evidence type="ECO:0000256" key="13">
    <source>
        <dbReference type="PIRSR" id="PIRSR607992-1"/>
    </source>
</evidence>
<dbReference type="GO" id="GO:0006099">
    <property type="term" value="P:tricarboxylic acid cycle"/>
    <property type="evidence" value="ECO:0007669"/>
    <property type="project" value="UniProtKB-KW"/>
</dbReference>
<comment type="subunit">
    <text evidence="4">Component of complex II composed of four subunits: the flavoprotein (FP) SDHA, iron-sulfur protein (IP) SDHB, and a cytochrome b560 composed of SDHC and SDHD.</text>
</comment>
<comment type="subcellular location">
    <subcellularLocation>
        <location evidence="1 15">Mitochondrion inner membrane</location>
        <topology evidence="1 15">Multi-pass membrane protein</topology>
    </subcellularLocation>
</comment>
<keyword evidence="15" id="KW-0349">Heme</keyword>
<evidence type="ECO:0000313" key="17">
    <source>
        <dbReference type="Proteomes" id="UP000472270"/>
    </source>
</evidence>
<evidence type="ECO:0000256" key="14">
    <source>
        <dbReference type="PIRSR" id="PIRSR607992-2"/>
    </source>
</evidence>
<organism evidence="16 17">
    <name type="scientific">Sinocyclocheilus rhinocerous</name>
    <dbReference type="NCBI Taxonomy" id="307959"/>
    <lineage>
        <taxon>Eukaryota</taxon>
        <taxon>Metazoa</taxon>
        <taxon>Chordata</taxon>
        <taxon>Craniata</taxon>
        <taxon>Vertebrata</taxon>
        <taxon>Euteleostomi</taxon>
        <taxon>Actinopterygii</taxon>
        <taxon>Neopterygii</taxon>
        <taxon>Teleostei</taxon>
        <taxon>Ostariophysi</taxon>
        <taxon>Cypriniformes</taxon>
        <taxon>Cyprinidae</taxon>
        <taxon>Cyprininae</taxon>
        <taxon>Sinocyclocheilus</taxon>
    </lineage>
</organism>
<evidence type="ECO:0000256" key="3">
    <source>
        <dbReference type="ARBA" id="ARBA00007294"/>
    </source>
</evidence>
<evidence type="ECO:0000256" key="12">
    <source>
        <dbReference type="ARBA" id="ARBA00045847"/>
    </source>
</evidence>
<evidence type="ECO:0000256" key="1">
    <source>
        <dbReference type="ARBA" id="ARBA00004448"/>
    </source>
</evidence>
<dbReference type="GO" id="GO:0046872">
    <property type="term" value="F:metal ion binding"/>
    <property type="evidence" value="ECO:0007669"/>
    <property type="project" value="UniProtKB-KW"/>
</dbReference>
<reference evidence="16" key="2">
    <citation type="submission" date="2025-09" db="UniProtKB">
        <authorList>
            <consortium name="Ensembl"/>
        </authorList>
    </citation>
    <scope>IDENTIFICATION</scope>
</reference>
<dbReference type="PANTHER" id="PTHR13337:SF2">
    <property type="entry name" value="SUCCINATE DEHYDROGENASE [UBIQUINONE] CYTOCHROME B SMALL SUBUNIT, MITOCHONDRIAL"/>
    <property type="match status" value="1"/>
</dbReference>
<dbReference type="Pfam" id="PF05328">
    <property type="entry name" value="CybS"/>
    <property type="match status" value="1"/>
</dbReference>
<keyword evidence="10 15" id="KW-0496">Mitochondrion</keyword>
<evidence type="ECO:0000256" key="15">
    <source>
        <dbReference type="RuleBase" id="RU364031"/>
    </source>
</evidence>
<keyword evidence="11 15" id="KW-0472">Membrane</keyword>
<dbReference type="GO" id="GO:0005743">
    <property type="term" value="C:mitochondrial inner membrane"/>
    <property type="evidence" value="ECO:0007669"/>
    <property type="project" value="UniProtKB-SubCell"/>
</dbReference>
<dbReference type="InterPro" id="IPR007992">
    <property type="entry name" value="CybS"/>
</dbReference>
<evidence type="ECO:0000256" key="10">
    <source>
        <dbReference type="ARBA" id="ARBA00023128"/>
    </source>
</evidence>
<evidence type="ECO:0000256" key="9">
    <source>
        <dbReference type="ARBA" id="ARBA00022989"/>
    </source>
</evidence>
<keyword evidence="7 15" id="KW-0999">Mitochondrion inner membrane</keyword>
<dbReference type="AlphaFoldDB" id="A0A673J7R0"/>
<evidence type="ECO:0000256" key="2">
    <source>
        <dbReference type="ARBA" id="ARBA00005163"/>
    </source>
</evidence>
<dbReference type="PANTHER" id="PTHR13337">
    <property type="entry name" value="SUCCINATE DEHYDROGENASE"/>
    <property type="match status" value="1"/>
</dbReference>
<accession>A0A673J7R0</accession>
<evidence type="ECO:0000313" key="16">
    <source>
        <dbReference type="Ensembl" id="ENSSRHP00000049786.1"/>
    </source>
</evidence>
<keyword evidence="14 15" id="KW-0479">Metal-binding</keyword>
<evidence type="ECO:0000256" key="5">
    <source>
        <dbReference type="ARBA" id="ARBA00022448"/>
    </source>
</evidence>
<dbReference type="InterPro" id="IPR034804">
    <property type="entry name" value="SQR/QFR_C/D"/>
</dbReference>
<dbReference type="GO" id="GO:0006121">
    <property type="term" value="P:mitochondrial electron transport, succinate to ubiquinone"/>
    <property type="evidence" value="ECO:0007669"/>
    <property type="project" value="TreeGrafter"/>
</dbReference>
<gene>
    <name evidence="16" type="primary">sdhda</name>
</gene>
<comment type="function">
    <text evidence="12">Membrane-anchoring subunit of succinate dehydrogenase (SDH) that is involved in complex II of the mitochondrial electron transport chain and is responsible for transferring electrons from succinate to ubiquinone (coenzyme Q). SDH also oxidizes malate to the non-canonical enol form of oxaloacetate, enol-oxaloacetate. Enol-oxaloacetate, which is a potent inhibitor of the succinate dehydrogenase activity, is further isomerized into keto-oxaloacetate.</text>
</comment>
<feature type="binding site" evidence="13">
    <location>
        <position position="101"/>
    </location>
    <ligand>
        <name>a ubiquinone</name>
        <dbReference type="ChEBI" id="CHEBI:16389"/>
        <note>ligand shared with IP/SDHB</note>
    </ligand>
</feature>
<dbReference type="GO" id="GO:0048039">
    <property type="term" value="F:ubiquinone binding"/>
    <property type="evidence" value="ECO:0007669"/>
    <property type="project" value="TreeGrafter"/>
</dbReference>
<keyword evidence="15" id="KW-0816">Tricarboxylic acid cycle</keyword>
<proteinExistence type="inferred from homology"/>
<sequence length="146" mass="16002">MASLIRLSTFCQRGIRPVLLCNTHLSRGLVAYQKNRDVEPFRLTAGRIHAASSHSTVSSSRAASMHWTAAYLCPGPLVDYSIAAALTLHGHWGIGQVLTDYVYGDVKVKLAKAGVLLLSTTTFFGLCYFNYHDVGLCKAVAMLWQI</sequence>
<evidence type="ECO:0000256" key="4">
    <source>
        <dbReference type="ARBA" id="ARBA00011758"/>
    </source>
</evidence>
<dbReference type="Proteomes" id="UP000472270">
    <property type="component" value="Unassembled WGS sequence"/>
</dbReference>
<keyword evidence="15" id="KW-0249">Electron transport</keyword>
<dbReference type="Gene3D" id="1.20.1300.10">
    <property type="entry name" value="Fumarate reductase/succinate dehydrogenase, transmembrane subunit"/>
    <property type="match status" value="1"/>
</dbReference>
<keyword evidence="8 15" id="KW-0809">Transit peptide</keyword>
<keyword evidence="17" id="KW-1185">Reference proteome</keyword>
<keyword evidence="14" id="KW-0408">Iron</keyword>
<keyword evidence="5 15" id="KW-0813">Transport</keyword>
<keyword evidence="9" id="KW-1133">Transmembrane helix</keyword>
<dbReference type="GO" id="GO:0020037">
    <property type="term" value="F:heme binding"/>
    <property type="evidence" value="ECO:0007669"/>
    <property type="project" value="TreeGrafter"/>
</dbReference>
<evidence type="ECO:0000256" key="7">
    <source>
        <dbReference type="ARBA" id="ARBA00022792"/>
    </source>
</evidence>
<name>A0A673J7R0_9TELE</name>
<protein>
    <recommendedName>
        <fullName evidence="15">Succinate dehydrogenase [ubiquinone] cytochrome b small subunit</fullName>
    </recommendedName>
</protein>
<comment type="similarity">
    <text evidence="3 15">Belongs to the CybS family.</text>
</comment>
<comment type="pathway">
    <text evidence="2">Carbohydrate metabolism; tricarboxylic acid cycle.</text>
</comment>
<keyword evidence="6" id="KW-0812">Transmembrane</keyword>
<reference evidence="16" key="1">
    <citation type="submission" date="2025-08" db="UniProtKB">
        <authorList>
            <consortium name="Ensembl"/>
        </authorList>
    </citation>
    <scope>IDENTIFICATION</scope>
</reference>
<feature type="binding site" description="axial binding residue" evidence="14">
    <location>
        <position position="89"/>
    </location>
    <ligand>
        <name>heme b</name>
        <dbReference type="ChEBI" id="CHEBI:60344"/>
        <note>ligand shared with SDHC</note>
    </ligand>
    <ligandPart>
        <name>Fe</name>
        <dbReference type="ChEBI" id="CHEBI:18248"/>
    </ligandPart>
</feature>